<organism evidence="4 5">
    <name type="scientific">Pseudomonas quebecensis</name>
    <dbReference type="NCBI Taxonomy" id="2995174"/>
    <lineage>
        <taxon>Bacteria</taxon>
        <taxon>Pseudomonadati</taxon>
        <taxon>Pseudomonadota</taxon>
        <taxon>Gammaproteobacteria</taxon>
        <taxon>Pseudomonadales</taxon>
        <taxon>Pseudomonadaceae</taxon>
        <taxon>Pseudomonas</taxon>
    </lineage>
</organism>
<evidence type="ECO:0000256" key="2">
    <source>
        <dbReference type="ARBA" id="ARBA00022448"/>
    </source>
</evidence>
<dbReference type="PANTHER" id="PTHR43335:SF2">
    <property type="entry name" value="ABC TRANSPORTER, ATP-BINDING PROTEIN"/>
    <property type="match status" value="1"/>
</dbReference>
<protein>
    <submittedName>
        <fullName evidence="4">ABC transporter ATP-binding protein</fullName>
    </submittedName>
</protein>
<dbReference type="GO" id="GO:0005524">
    <property type="term" value="F:ATP binding"/>
    <property type="evidence" value="ECO:0007669"/>
    <property type="project" value="UniProtKB-KW"/>
</dbReference>
<accession>A0ABY6QAU8</accession>
<keyword evidence="4" id="KW-0067">ATP-binding</keyword>
<evidence type="ECO:0000313" key="4">
    <source>
        <dbReference type="EMBL" id="UZW16930.1"/>
    </source>
</evidence>
<dbReference type="PANTHER" id="PTHR43335">
    <property type="entry name" value="ABC TRANSPORTER, ATP-BINDING PROTEIN"/>
    <property type="match status" value="1"/>
</dbReference>
<keyword evidence="2" id="KW-0813">Transport</keyword>
<proteinExistence type="inferred from homology"/>
<dbReference type="SUPFAM" id="SSF52540">
    <property type="entry name" value="P-loop containing nucleoside triphosphate hydrolases"/>
    <property type="match status" value="1"/>
</dbReference>
<dbReference type="InterPro" id="IPR027417">
    <property type="entry name" value="P-loop_NTPase"/>
</dbReference>
<name>A0ABY6QAU8_9PSED</name>
<evidence type="ECO:0000313" key="5">
    <source>
        <dbReference type="Proteomes" id="UP001164116"/>
    </source>
</evidence>
<dbReference type="RefSeq" id="WP_266248602.1">
    <property type="nucleotide sequence ID" value="NZ_CP112866.1"/>
</dbReference>
<reference evidence="4" key="1">
    <citation type="submission" date="2022-11" db="EMBL/GenBank/DDBJ databases">
        <title>Taxonomic description of a new Pseudomonas species.</title>
        <authorList>
            <person name="Tambong J.T."/>
        </authorList>
    </citation>
    <scope>NUCLEOTIDE SEQUENCE</scope>
    <source>
        <strain evidence="4">S1Bt42</strain>
    </source>
</reference>
<dbReference type="InterPro" id="IPR003439">
    <property type="entry name" value="ABC_transporter-like_ATP-bd"/>
</dbReference>
<comment type="similarity">
    <text evidence="1">Belongs to the ABC transporter superfamily.</text>
</comment>
<dbReference type="EMBL" id="CP112866">
    <property type="protein sequence ID" value="UZW16930.1"/>
    <property type="molecule type" value="Genomic_DNA"/>
</dbReference>
<feature type="domain" description="ABC transporter" evidence="3">
    <location>
        <begin position="2"/>
        <end position="231"/>
    </location>
</feature>
<keyword evidence="5" id="KW-1185">Reference proteome</keyword>
<dbReference type="Proteomes" id="UP001164116">
    <property type="component" value="Chromosome"/>
</dbReference>
<sequence>MIEISKLNKTLGNRKIINDLSFSSIQKECLGLFGDDDSAKTMLLKLIAGAIPPCSGHIKIDTLDTRTHSIKARKLIGYQVEQGLSHPTITVNKVLHYMAAIRGFSGNEKRWRVAEAVARLELLAVLNTPLDALPIDLKRKVAIAQAILHTPTVLLLDQPTQGLAPDQIYAFKETVQALTQEMTVIIASRNAEHLSELCTRALIITDGQLVADAPLLDLQRNSRHCQAVTLSADTPLDLLSLAVLPGVAGIEEHRHAPGTVTVLAMPGHAIYPHINTLIANRRWKINTWRLEPGRLSDPRQNPSQLGSL</sequence>
<evidence type="ECO:0000259" key="3">
    <source>
        <dbReference type="PROSITE" id="PS50893"/>
    </source>
</evidence>
<dbReference type="PROSITE" id="PS50893">
    <property type="entry name" value="ABC_TRANSPORTER_2"/>
    <property type="match status" value="1"/>
</dbReference>
<dbReference type="Pfam" id="PF00005">
    <property type="entry name" value="ABC_tran"/>
    <property type="match status" value="1"/>
</dbReference>
<gene>
    <name evidence="4" type="ORF">OSC50_16210</name>
</gene>
<evidence type="ECO:0000256" key="1">
    <source>
        <dbReference type="ARBA" id="ARBA00005417"/>
    </source>
</evidence>
<dbReference type="Gene3D" id="3.40.50.300">
    <property type="entry name" value="P-loop containing nucleotide triphosphate hydrolases"/>
    <property type="match status" value="1"/>
</dbReference>
<keyword evidence="4" id="KW-0547">Nucleotide-binding</keyword>